<keyword evidence="7 10" id="KW-0472">Membrane</keyword>
<reference evidence="12 16" key="3">
    <citation type="submission" date="2019-07" db="EMBL/GenBank/DDBJ databases">
        <title>Comparative genome analysis of staphylococcus lugdunensis shows clonal complex-dependent diversity of the putative virulence factor, ess/type vii locus.</title>
        <authorList>
            <person name="Lebeurre J."/>
            <person name="Dahyot S."/>
            <person name="Diene S."/>
            <person name="Paulay A."/>
            <person name="Aubourg M."/>
            <person name="Argemi X."/>
            <person name="Giard J.-C."/>
            <person name="Tournier I."/>
            <person name="Francois P."/>
            <person name="Pestel-Caron M."/>
        </authorList>
    </citation>
    <scope>NUCLEOTIDE SEQUENCE [LARGE SCALE GENOMIC DNA]</scope>
    <source>
        <strain evidence="12 16">SL13</strain>
    </source>
</reference>
<keyword evidence="13" id="KW-0012">Acyltransferase</keyword>
<dbReference type="GO" id="GO:0043772">
    <property type="term" value="F:acyl-phosphate glycerol-3-phosphate acyltransferase activity"/>
    <property type="evidence" value="ECO:0007669"/>
    <property type="project" value="UniProtKB-UniRule"/>
</dbReference>
<evidence type="ECO:0000256" key="4">
    <source>
        <dbReference type="ARBA" id="ARBA00022692"/>
    </source>
</evidence>
<dbReference type="Proteomes" id="UP000325462">
    <property type="component" value="Chromosome"/>
</dbReference>
<name>A0A133Q3K3_STALU</name>
<comment type="similarity">
    <text evidence="10">Belongs to the PlsY family.</text>
</comment>
<evidence type="ECO:0000313" key="15">
    <source>
        <dbReference type="Proteomes" id="UP000293637"/>
    </source>
</evidence>
<keyword evidence="8 10" id="KW-0594">Phospholipid biosynthesis</keyword>
<dbReference type="SMART" id="SM01207">
    <property type="entry name" value="G3P_acyltransf"/>
    <property type="match status" value="1"/>
</dbReference>
<feature type="transmembrane region" description="Helical" evidence="10">
    <location>
        <begin position="118"/>
        <end position="142"/>
    </location>
</feature>
<dbReference type="InterPro" id="IPR003811">
    <property type="entry name" value="G3P_acylTferase_PlsY"/>
</dbReference>
<dbReference type="OMA" id="PVWLGFK"/>
<feature type="transmembrane region" description="Helical" evidence="10">
    <location>
        <begin position="6"/>
        <end position="27"/>
    </location>
</feature>
<accession>A0A133Q3K3</accession>
<dbReference type="eggNOG" id="COG0344">
    <property type="taxonomic scope" value="Bacteria"/>
</dbReference>
<dbReference type="UniPathway" id="UPA00085"/>
<dbReference type="GO" id="GO:0005886">
    <property type="term" value="C:plasma membrane"/>
    <property type="evidence" value="ECO:0007669"/>
    <property type="project" value="UniProtKB-SubCell"/>
</dbReference>
<evidence type="ECO:0000256" key="2">
    <source>
        <dbReference type="ARBA" id="ARBA00022516"/>
    </source>
</evidence>
<organism evidence="13 15">
    <name type="scientific">Staphylococcus lugdunensis</name>
    <dbReference type="NCBI Taxonomy" id="28035"/>
    <lineage>
        <taxon>Bacteria</taxon>
        <taxon>Bacillati</taxon>
        <taxon>Bacillota</taxon>
        <taxon>Bacilli</taxon>
        <taxon>Bacillales</taxon>
        <taxon>Staphylococcaceae</taxon>
        <taxon>Staphylococcus</taxon>
    </lineage>
</organism>
<evidence type="ECO:0000256" key="10">
    <source>
        <dbReference type="HAMAP-Rule" id="MF_01043"/>
    </source>
</evidence>
<dbReference type="GO" id="GO:0008654">
    <property type="term" value="P:phospholipid biosynthetic process"/>
    <property type="evidence" value="ECO:0007669"/>
    <property type="project" value="UniProtKB-UniRule"/>
</dbReference>
<protein>
    <recommendedName>
        <fullName evidence="10">Glycerol-3-phosphate acyltransferase</fullName>
    </recommendedName>
    <alternativeName>
        <fullName evidence="10">Acyl-PO4 G3P acyltransferase</fullName>
    </alternativeName>
    <alternativeName>
        <fullName evidence="10">Acyl-phosphate--glycerol-3-phosphate acyltransferase</fullName>
    </alternativeName>
    <alternativeName>
        <fullName evidence="10">G3P acyltransferase</fullName>
        <shortName evidence="10">GPAT</shortName>
        <ecNumber evidence="10">2.3.1.275</ecNumber>
    </alternativeName>
    <alternativeName>
        <fullName evidence="10">Lysophosphatidic acid synthase</fullName>
        <shortName evidence="10">LPA synthase</shortName>
    </alternativeName>
</protein>
<reference evidence="13 15" key="2">
    <citation type="journal article" date="2019" name="Sci. Transl. Med.">
        <title>Quorum sensing between bacterial species on the skin protects against epidermal injury in atopic dermatitis.</title>
        <authorList>
            <person name="Williams M.R."/>
        </authorList>
    </citation>
    <scope>NUCLEOTIDE SEQUENCE [LARGE SCALE GENOMIC DNA]</scope>
    <source>
        <strain evidence="13 15">E7</strain>
    </source>
</reference>
<dbReference type="Proteomes" id="UP000293637">
    <property type="component" value="Unassembled WGS sequence"/>
</dbReference>
<evidence type="ECO:0000313" key="12">
    <source>
        <dbReference type="EMBL" id="QEX39000.1"/>
    </source>
</evidence>
<evidence type="ECO:0000256" key="6">
    <source>
        <dbReference type="ARBA" id="ARBA00023098"/>
    </source>
</evidence>
<gene>
    <name evidence="10 13" type="primary">plsY</name>
    <name evidence="13" type="ORF">EQ812_07520</name>
    <name evidence="12" type="ORF">FO454_08920</name>
    <name evidence="11" type="ORF">HMPREF3225_01722</name>
</gene>
<evidence type="ECO:0000313" key="14">
    <source>
        <dbReference type="Proteomes" id="UP000070063"/>
    </source>
</evidence>
<dbReference type="AlphaFoldDB" id="A0A133Q3K3"/>
<evidence type="ECO:0000256" key="7">
    <source>
        <dbReference type="ARBA" id="ARBA00023136"/>
    </source>
</evidence>
<comment type="function">
    <text evidence="10">Catalyzes the transfer of an acyl group from acyl-phosphate (acyl-PO(4)) to glycerol-3-phosphate (G3P) to form lysophosphatidic acid (LPA). This enzyme utilizes acyl-phosphate as fatty acyl donor, but not acyl-CoA or acyl-ACP.</text>
</comment>
<evidence type="ECO:0000313" key="16">
    <source>
        <dbReference type="Proteomes" id="UP000325462"/>
    </source>
</evidence>
<dbReference type="PANTHER" id="PTHR30309">
    <property type="entry name" value="INNER MEMBRANE PROTEIN YGIH"/>
    <property type="match status" value="1"/>
</dbReference>
<dbReference type="EMBL" id="SCHB01000004">
    <property type="protein sequence ID" value="TBW72119.1"/>
    <property type="molecule type" value="Genomic_DNA"/>
</dbReference>
<comment type="pathway">
    <text evidence="10">Lipid metabolism; phospholipid metabolism.</text>
</comment>
<keyword evidence="2 10" id="KW-0444">Lipid biosynthesis</keyword>
<evidence type="ECO:0000256" key="8">
    <source>
        <dbReference type="ARBA" id="ARBA00023209"/>
    </source>
</evidence>
<keyword evidence="16" id="KW-1185">Reference proteome</keyword>
<dbReference type="EC" id="2.3.1.275" evidence="10"/>
<dbReference type="STRING" id="28035.B6N84_07490"/>
<sequence length="202" mass="22063">MMIVLMLLLSYLIGAFPSGYVVGKLFFKKDIRQFGSGNTGATNSFRVLGKPAGFLVTFLDIFKGFITVFFPIWLPVHADGPLSTFFTHGLIVGLFAILGHVYPVYLKFKGGKAVATSAGVVLGVNPILLLILALIFFIILYLSKFVSLSSIIAAISCVVGAFVIHDYVLLGVSLLVSVILIVRHRSNIIRIVKGEEPKIKWM</sequence>
<comment type="catalytic activity">
    <reaction evidence="10">
        <text>an acyl phosphate + sn-glycerol 3-phosphate = a 1-acyl-sn-glycero-3-phosphate + phosphate</text>
        <dbReference type="Rhea" id="RHEA:34075"/>
        <dbReference type="ChEBI" id="CHEBI:43474"/>
        <dbReference type="ChEBI" id="CHEBI:57597"/>
        <dbReference type="ChEBI" id="CHEBI:57970"/>
        <dbReference type="ChEBI" id="CHEBI:59918"/>
        <dbReference type="EC" id="2.3.1.275"/>
    </reaction>
</comment>
<proteinExistence type="inferred from homology"/>
<evidence type="ECO:0000256" key="5">
    <source>
        <dbReference type="ARBA" id="ARBA00022989"/>
    </source>
</evidence>
<dbReference type="Pfam" id="PF02660">
    <property type="entry name" value="G3P_acyltransf"/>
    <property type="match status" value="1"/>
</dbReference>
<feature type="transmembrane region" description="Helical" evidence="10">
    <location>
        <begin position="85"/>
        <end position="106"/>
    </location>
</feature>
<evidence type="ECO:0000256" key="1">
    <source>
        <dbReference type="ARBA" id="ARBA00022475"/>
    </source>
</evidence>
<dbReference type="HAMAP" id="MF_01043">
    <property type="entry name" value="PlsY"/>
    <property type="match status" value="1"/>
</dbReference>
<feature type="transmembrane region" description="Helical" evidence="10">
    <location>
        <begin position="148"/>
        <end position="181"/>
    </location>
</feature>
<dbReference type="EMBL" id="LRQI01000075">
    <property type="protein sequence ID" value="KXA37446.1"/>
    <property type="molecule type" value="Genomic_DNA"/>
</dbReference>
<keyword evidence="3 10" id="KW-0808">Transferase</keyword>
<reference evidence="11 14" key="1">
    <citation type="submission" date="2016-01" db="EMBL/GenBank/DDBJ databases">
        <authorList>
            <person name="Mitreva M."/>
            <person name="Pepin K.H."/>
            <person name="Mihindukulasuriya K.A."/>
            <person name="Fulton R."/>
            <person name="Fronick C."/>
            <person name="O'Laughlin M."/>
            <person name="Miner T."/>
            <person name="Herter B."/>
            <person name="Rosa B.A."/>
            <person name="Cordes M."/>
            <person name="Tomlinson C."/>
            <person name="Wollam A."/>
            <person name="Palsikar V.B."/>
            <person name="Mardis E.R."/>
            <person name="Wilson R.K."/>
        </authorList>
    </citation>
    <scope>NUCLEOTIDE SEQUENCE [LARGE SCALE GENOMIC DNA]</scope>
    <source>
        <strain evidence="11 14">MJR7738</strain>
    </source>
</reference>
<dbReference type="RefSeq" id="WP_002459195.1">
    <property type="nucleotide sequence ID" value="NZ_AP021848.1"/>
</dbReference>
<keyword evidence="6 10" id="KW-0443">Lipid metabolism</keyword>
<comment type="subcellular location">
    <subcellularLocation>
        <location evidence="10">Cell membrane</location>
        <topology evidence="10">Multi-pass membrane protein</topology>
    </subcellularLocation>
</comment>
<dbReference type="PANTHER" id="PTHR30309:SF0">
    <property type="entry name" value="GLYCEROL-3-PHOSPHATE ACYLTRANSFERASE-RELATED"/>
    <property type="match status" value="1"/>
</dbReference>
<keyword evidence="4 10" id="KW-0812">Transmembrane</keyword>
<evidence type="ECO:0000256" key="3">
    <source>
        <dbReference type="ARBA" id="ARBA00022679"/>
    </source>
</evidence>
<feature type="transmembrane region" description="Helical" evidence="10">
    <location>
        <begin position="52"/>
        <end position="73"/>
    </location>
</feature>
<keyword evidence="5 10" id="KW-1133">Transmembrane helix</keyword>
<keyword evidence="9 10" id="KW-1208">Phospholipid metabolism</keyword>
<keyword evidence="1 10" id="KW-1003">Cell membrane</keyword>
<dbReference type="EMBL" id="CP041722">
    <property type="protein sequence ID" value="QEX39000.1"/>
    <property type="molecule type" value="Genomic_DNA"/>
</dbReference>
<dbReference type="NCBIfam" id="TIGR00023">
    <property type="entry name" value="glycerol-3-phosphate 1-O-acyltransferase PlsY"/>
    <property type="match status" value="1"/>
</dbReference>
<evidence type="ECO:0000313" key="13">
    <source>
        <dbReference type="EMBL" id="TBW72119.1"/>
    </source>
</evidence>
<dbReference type="GeneID" id="58089836"/>
<evidence type="ECO:0000256" key="9">
    <source>
        <dbReference type="ARBA" id="ARBA00023264"/>
    </source>
</evidence>
<dbReference type="Proteomes" id="UP000070063">
    <property type="component" value="Unassembled WGS sequence"/>
</dbReference>
<evidence type="ECO:0000313" key="11">
    <source>
        <dbReference type="EMBL" id="KXA37446.1"/>
    </source>
</evidence>
<comment type="subunit">
    <text evidence="10">Probably interacts with PlsX.</text>
</comment>